<name>A0A2A5WMH0_9GAMM</name>
<dbReference type="EMBL" id="NTKD01000048">
    <property type="protein sequence ID" value="PDH37457.1"/>
    <property type="molecule type" value="Genomic_DNA"/>
</dbReference>
<proteinExistence type="predicted"/>
<evidence type="ECO:0000313" key="3">
    <source>
        <dbReference type="Proteomes" id="UP000219327"/>
    </source>
</evidence>
<accession>A0A2A5WMH0</accession>
<feature type="region of interest" description="Disordered" evidence="1">
    <location>
        <begin position="106"/>
        <end position="158"/>
    </location>
</feature>
<evidence type="ECO:0000256" key="1">
    <source>
        <dbReference type="SAM" id="MobiDB-lite"/>
    </source>
</evidence>
<gene>
    <name evidence="2" type="ORF">CNE99_08095</name>
</gene>
<dbReference type="AlphaFoldDB" id="A0A2A5WMH0"/>
<protein>
    <recommendedName>
        <fullName evidence="4">DUF721 domain-containing protein</fullName>
    </recommendedName>
</protein>
<feature type="compositionally biased region" description="Basic and acidic residues" evidence="1">
    <location>
        <begin position="133"/>
        <end position="158"/>
    </location>
</feature>
<organism evidence="2 3">
    <name type="scientific">OM182 bacterium MED-G24</name>
    <dbReference type="NCBI Taxonomy" id="1986255"/>
    <lineage>
        <taxon>Bacteria</taxon>
        <taxon>Pseudomonadati</taxon>
        <taxon>Pseudomonadota</taxon>
        <taxon>Gammaproteobacteria</taxon>
        <taxon>OMG group</taxon>
        <taxon>OM182 clade</taxon>
    </lineage>
</organism>
<dbReference type="Pfam" id="PF05258">
    <property type="entry name" value="DciA"/>
    <property type="match status" value="1"/>
</dbReference>
<dbReference type="InterPro" id="IPR007922">
    <property type="entry name" value="DciA-like"/>
</dbReference>
<evidence type="ECO:0008006" key="4">
    <source>
        <dbReference type="Google" id="ProtNLM"/>
    </source>
</evidence>
<feature type="compositionally biased region" description="Polar residues" evidence="1">
    <location>
        <begin position="106"/>
        <end position="115"/>
    </location>
</feature>
<evidence type="ECO:0000313" key="2">
    <source>
        <dbReference type="EMBL" id="PDH37457.1"/>
    </source>
</evidence>
<sequence>MPKPPRSLKRSSQILKAGKGQLRTIYDETRRLQALHRRVAKHVYGDIDVASFSNGDLHLITPSAASATRIRYRQKILISELNREQGPSIGSLRVSVRPVTSNPLKNSLASKSANSGRAGAFANPGDEDPPNQVDRRPARELSRQSAEHLAETAKYTKDDNLRKALERLSKRGK</sequence>
<comment type="caution">
    <text evidence="2">The sequence shown here is derived from an EMBL/GenBank/DDBJ whole genome shotgun (WGS) entry which is preliminary data.</text>
</comment>
<dbReference type="Proteomes" id="UP000219327">
    <property type="component" value="Unassembled WGS sequence"/>
</dbReference>
<reference evidence="2 3" key="1">
    <citation type="submission" date="2017-08" db="EMBL/GenBank/DDBJ databases">
        <title>Fine stratification of microbial communities through a metagenomic profile of the photic zone.</title>
        <authorList>
            <person name="Haro-Moreno J.M."/>
            <person name="Lopez-Perez M."/>
            <person name="De La Torre J."/>
            <person name="Picazo A."/>
            <person name="Camacho A."/>
            <person name="Rodriguez-Valera F."/>
        </authorList>
    </citation>
    <scope>NUCLEOTIDE SEQUENCE [LARGE SCALE GENOMIC DNA]</scope>
    <source>
        <strain evidence="2">MED-G24</strain>
    </source>
</reference>